<accession>A0A2N9M449</accession>
<proteinExistence type="predicted"/>
<dbReference type="AlphaFoldDB" id="A0A2N9M449"/>
<dbReference type="EMBL" id="OKRB01000137">
    <property type="protein sequence ID" value="SPE30197.1"/>
    <property type="molecule type" value="Genomic_DNA"/>
</dbReference>
<organism evidence="1 2">
    <name type="scientific">Candidatus Sulfuritelmatomonas gaucii</name>
    <dbReference type="NCBI Taxonomy" id="2043161"/>
    <lineage>
        <taxon>Bacteria</taxon>
        <taxon>Pseudomonadati</taxon>
        <taxon>Acidobacteriota</taxon>
        <taxon>Terriglobia</taxon>
        <taxon>Terriglobales</taxon>
        <taxon>Acidobacteriaceae</taxon>
        <taxon>Candidatus Sulfuritelmatomonas</taxon>
    </lineage>
</organism>
<gene>
    <name evidence="1" type="ORF">SBA5_760025</name>
</gene>
<sequence>MTLPTSGNPVYVRLWTFINGGATQLSNDYSYAEAAP</sequence>
<name>A0A2N9M449_9BACT</name>
<dbReference type="Proteomes" id="UP000239735">
    <property type="component" value="Unassembled WGS sequence"/>
</dbReference>
<evidence type="ECO:0000313" key="1">
    <source>
        <dbReference type="EMBL" id="SPE30197.1"/>
    </source>
</evidence>
<evidence type="ECO:0000313" key="2">
    <source>
        <dbReference type="Proteomes" id="UP000239735"/>
    </source>
</evidence>
<reference evidence="2" key="1">
    <citation type="submission" date="2018-02" db="EMBL/GenBank/DDBJ databases">
        <authorList>
            <person name="Hausmann B."/>
        </authorList>
    </citation>
    <scope>NUCLEOTIDE SEQUENCE [LARGE SCALE GENOMIC DNA]</scope>
    <source>
        <strain evidence="2">Peat soil MAG SbA5</strain>
    </source>
</reference>
<protein>
    <submittedName>
        <fullName evidence="1">Uncharacterized protein</fullName>
    </submittedName>
</protein>